<feature type="domain" description="SprT-like" evidence="8">
    <location>
        <begin position="52"/>
        <end position="203"/>
    </location>
</feature>
<evidence type="ECO:0000256" key="7">
    <source>
        <dbReference type="HAMAP-Rule" id="MF_00746"/>
    </source>
</evidence>
<evidence type="ECO:0000256" key="3">
    <source>
        <dbReference type="ARBA" id="ARBA00020082"/>
    </source>
</evidence>
<evidence type="ECO:0000313" key="10">
    <source>
        <dbReference type="Proteomes" id="UP000330809"/>
    </source>
</evidence>
<feature type="binding site" evidence="7">
    <location>
        <position position="118"/>
    </location>
    <ligand>
        <name>Zn(2+)</name>
        <dbReference type="ChEBI" id="CHEBI:29105"/>
    </ligand>
</feature>
<organism evidence="9 10">
    <name type="scientific">Pseudomonas fragi</name>
    <dbReference type="NCBI Taxonomy" id="296"/>
    <lineage>
        <taxon>Bacteria</taxon>
        <taxon>Pseudomonadati</taxon>
        <taxon>Pseudomonadota</taxon>
        <taxon>Gammaproteobacteria</taxon>
        <taxon>Pseudomonadales</taxon>
        <taxon>Pseudomonadaceae</taxon>
        <taxon>Pseudomonas</taxon>
    </lineage>
</organism>
<comment type="subcellular location">
    <subcellularLocation>
        <location evidence="1 7">Cytoplasm</location>
    </subcellularLocation>
</comment>
<dbReference type="Proteomes" id="UP000330809">
    <property type="component" value="Unassembled WGS sequence"/>
</dbReference>
<evidence type="ECO:0000256" key="1">
    <source>
        <dbReference type="ARBA" id="ARBA00004496"/>
    </source>
</evidence>
<evidence type="ECO:0000256" key="5">
    <source>
        <dbReference type="ARBA" id="ARBA00022723"/>
    </source>
</evidence>
<dbReference type="SMART" id="SM00731">
    <property type="entry name" value="SprT"/>
    <property type="match status" value="1"/>
</dbReference>
<proteinExistence type="inferred from homology"/>
<evidence type="ECO:0000256" key="2">
    <source>
        <dbReference type="ARBA" id="ARBA00006591"/>
    </source>
</evidence>
<dbReference type="GO" id="GO:0008270">
    <property type="term" value="F:zinc ion binding"/>
    <property type="evidence" value="ECO:0007669"/>
    <property type="project" value="UniProtKB-UniRule"/>
</dbReference>
<dbReference type="PANTHER" id="PTHR38773:SF1">
    <property type="entry name" value="PROTEIN SPRT"/>
    <property type="match status" value="1"/>
</dbReference>
<evidence type="ECO:0000256" key="6">
    <source>
        <dbReference type="ARBA" id="ARBA00022833"/>
    </source>
</evidence>
<dbReference type="GO" id="GO:0006950">
    <property type="term" value="P:response to stress"/>
    <property type="evidence" value="ECO:0007669"/>
    <property type="project" value="UniProtKB-ARBA"/>
</dbReference>
<keyword evidence="4 7" id="KW-0963">Cytoplasm</keyword>
<reference evidence="9 10" key="1">
    <citation type="submission" date="2019-02" db="EMBL/GenBank/DDBJ databases">
        <authorList>
            <consortium name="Pathogen Informatics"/>
        </authorList>
    </citation>
    <scope>NUCLEOTIDE SEQUENCE [LARGE SCALE GENOMIC DNA]</scope>
    <source>
        <strain evidence="9 10">3012STDY7103891</strain>
    </source>
</reference>
<dbReference type="InterPro" id="IPR006640">
    <property type="entry name" value="SprT-like_domain"/>
</dbReference>
<accession>A0A449IPK2</accession>
<protein>
    <recommendedName>
        <fullName evidence="3 7">Protein SprT</fullName>
    </recommendedName>
</protein>
<evidence type="ECO:0000256" key="4">
    <source>
        <dbReference type="ARBA" id="ARBA00022490"/>
    </source>
</evidence>
<sequence length="209" mass="24121">MEANLLVIAVRDQARSHGLMKTIGRQQVRNPSACGIIAGSGEPNRMPELLNTRVEDCFQQAEVFFKRPFKRPVVSFKLRGQKAGVAHLHENLLRFNPQLYRENSEDFLKQTVPHEVAHLVAHQLFGERISPHGEEWQLIMRGVYELPPNRCHTYAIKRRSATRYIYRCPCPDSDFPFSAQRHALVKQGRGYLCRRCRNPLVFSGLTRVE</sequence>
<feature type="binding site" evidence="7">
    <location>
        <position position="114"/>
    </location>
    <ligand>
        <name>Zn(2+)</name>
        <dbReference type="ChEBI" id="CHEBI:29105"/>
    </ligand>
</feature>
<dbReference type="InterPro" id="IPR035240">
    <property type="entry name" value="SprT_Zn_ribbon"/>
</dbReference>
<gene>
    <name evidence="7 9" type="primary">sprT</name>
    <name evidence="9" type="ORF">NCTC10754_04020</name>
</gene>
<dbReference type="GO" id="GO:0005737">
    <property type="term" value="C:cytoplasm"/>
    <property type="evidence" value="ECO:0007669"/>
    <property type="project" value="UniProtKB-SubCell"/>
</dbReference>
<dbReference type="InterPro" id="IPR023483">
    <property type="entry name" value="Uncharacterised_SprT"/>
</dbReference>
<dbReference type="Pfam" id="PF17283">
    <property type="entry name" value="Zn_ribbon_SprT"/>
    <property type="match status" value="1"/>
</dbReference>
<dbReference type="Pfam" id="PF10263">
    <property type="entry name" value="SprT-like"/>
    <property type="match status" value="1"/>
</dbReference>
<dbReference type="EMBL" id="CAACYJ010000040">
    <property type="protein sequence ID" value="VFB21372.1"/>
    <property type="molecule type" value="Genomic_DNA"/>
</dbReference>
<dbReference type="HAMAP" id="MF_00746">
    <property type="entry name" value="SprT"/>
    <property type="match status" value="1"/>
</dbReference>
<dbReference type="PANTHER" id="PTHR38773">
    <property type="entry name" value="PROTEIN SPRT"/>
    <property type="match status" value="1"/>
</dbReference>
<dbReference type="AlphaFoldDB" id="A0A449IPK2"/>
<feature type="active site" evidence="7">
    <location>
        <position position="115"/>
    </location>
</feature>
<comment type="similarity">
    <text evidence="2 7">Belongs to the SprT family.</text>
</comment>
<name>A0A449IPK2_PSEFR</name>
<comment type="cofactor">
    <cofactor evidence="7">
        <name>Zn(2+)</name>
        <dbReference type="ChEBI" id="CHEBI:29105"/>
    </cofactor>
    <text evidence="7">Binds 1 zinc ion.</text>
</comment>
<keyword evidence="5 7" id="KW-0479">Metal-binding</keyword>
<evidence type="ECO:0000259" key="8">
    <source>
        <dbReference type="SMART" id="SM00731"/>
    </source>
</evidence>
<keyword evidence="6 7" id="KW-0862">Zinc</keyword>
<evidence type="ECO:0000313" key="9">
    <source>
        <dbReference type="EMBL" id="VFB21372.1"/>
    </source>
</evidence>
<dbReference type="NCBIfam" id="NF003421">
    <property type="entry name" value="PRK04860.1"/>
    <property type="match status" value="1"/>
</dbReference>